<evidence type="ECO:0000313" key="4">
    <source>
        <dbReference type="Proteomes" id="UP000604046"/>
    </source>
</evidence>
<dbReference type="SMART" id="SM01411">
    <property type="entry name" value="Ephrin_rec_like"/>
    <property type="match status" value="2"/>
</dbReference>
<keyword evidence="1" id="KW-0732">Signal</keyword>
<comment type="caution">
    <text evidence="3">The sequence shown here is derived from an EMBL/GenBank/DDBJ whole genome shotgun (WGS) entry which is preliminary data.</text>
</comment>
<dbReference type="EMBL" id="CAJNDS010002155">
    <property type="protein sequence ID" value="CAE7354517.1"/>
    <property type="molecule type" value="Genomic_DNA"/>
</dbReference>
<feature type="signal peptide" evidence="1">
    <location>
        <begin position="1"/>
        <end position="26"/>
    </location>
</feature>
<reference evidence="3" key="1">
    <citation type="submission" date="2021-02" db="EMBL/GenBank/DDBJ databases">
        <authorList>
            <person name="Dougan E. K."/>
            <person name="Rhodes N."/>
            <person name="Thang M."/>
            <person name="Chan C."/>
        </authorList>
    </citation>
    <scope>NUCLEOTIDE SEQUENCE</scope>
</reference>
<organism evidence="3 4">
    <name type="scientific">Symbiodinium natans</name>
    <dbReference type="NCBI Taxonomy" id="878477"/>
    <lineage>
        <taxon>Eukaryota</taxon>
        <taxon>Sar</taxon>
        <taxon>Alveolata</taxon>
        <taxon>Dinophyceae</taxon>
        <taxon>Suessiales</taxon>
        <taxon>Symbiodiniaceae</taxon>
        <taxon>Symbiodinium</taxon>
    </lineage>
</organism>
<dbReference type="SUPFAM" id="SSF57184">
    <property type="entry name" value="Growth factor receptor domain"/>
    <property type="match status" value="1"/>
</dbReference>
<keyword evidence="4" id="KW-1185">Reference proteome</keyword>
<dbReference type="InterPro" id="IPR009030">
    <property type="entry name" value="Growth_fac_rcpt_cys_sf"/>
</dbReference>
<feature type="domain" description="Tyrosine-protein kinase ephrin type A/B receptor-like" evidence="2">
    <location>
        <begin position="499"/>
        <end position="529"/>
    </location>
</feature>
<dbReference type="Gene3D" id="2.10.50.10">
    <property type="entry name" value="Tumor Necrosis Factor Receptor, subunit A, domain 2"/>
    <property type="match status" value="2"/>
</dbReference>
<name>A0A812PHV8_9DINO</name>
<dbReference type="Pfam" id="PF07699">
    <property type="entry name" value="Ephrin_rec_like"/>
    <property type="match status" value="1"/>
</dbReference>
<dbReference type="OrthoDB" id="430340at2759"/>
<dbReference type="AlphaFoldDB" id="A0A812PHV8"/>
<proteinExistence type="predicted"/>
<evidence type="ECO:0000313" key="3">
    <source>
        <dbReference type="EMBL" id="CAE7354517.1"/>
    </source>
</evidence>
<evidence type="ECO:0000259" key="2">
    <source>
        <dbReference type="Pfam" id="PF07699"/>
    </source>
</evidence>
<dbReference type="InterPro" id="IPR011641">
    <property type="entry name" value="Tyr-kin_ephrin_A/B_rcpt-like"/>
</dbReference>
<sequence length="532" mass="58395">MVCRLLQRATTAFLVLLSLSSPKGLAGQCLNATSFGFTRKASLRTSSFGEQDFVLTIASGLWDTSDLAANLVKILAEDLLGVQVNVLNHFTFSSDKSLQLVAGLEFPTEGEFTNASLREMPLAQISMDVWQTASWRTYSYLRDNGLLRRVTNMGDAGYSPQAAMYTFRPLVEHAWAEKRLALDFYRTYISDVDTVLGYFNTTAEILGVMSGLGISPGCLRLPGAQIGHETLGTANAEVYQCDADGFYYPPGCRVGGEATGAILAGRCVPFLVGGYWPYDTVKVAQLVTRTGVPIAVTWVEIPEQIALVSSQPAHGTNFIFWWSDHFRWYQEISPVHLRFDKYDERAWLAGDVTTDVGQNPVIKYIWGDLTHVEDQVAILVQNYRILMEDMRAMMIKQSLCMGLDMSKAPACRWQAACEWLRETADQGIWTSWLPQETDCPAGYTWDDGTCAPCPAGMLKVLRGPQACQVCPNGTFSRVEGNRIGCTPCEAGTVSSQASGQPATECTLCPLDSYQDDPGQSDCQLCPPGAVAD</sequence>
<dbReference type="PANTHER" id="PTHR46967:SF2">
    <property type="entry name" value="SUSHI, VON WILLEBRAND FACTOR TYPE A, EGF AND PENTRAXIN DOMAIN-CONTAINING PROTEIN 1-LIKE"/>
    <property type="match status" value="1"/>
</dbReference>
<evidence type="ECO:0000256" key="1">
    <source>
        <dbReference type="SAM" id="SignalP"/>
    </source>
</evidence>
<gene>
    <name evidence="3" type="ORF">SNAT2548_LOCUS18800</name>
</gene>
<dbReference type="Proteomes" id="UP000604046">
    <property type="component" value="Unassembled WGS sequence"/>
</dbReference>
<accession>A0A812PHV8</accession>
<feature type="chain" id="PRO_5032689287" description="Tyrosine-protein kinase ephrin type A/B receptor-like domain-containing protein" evidence="1">
    <location>
        <begin position="27"/>
        <end position="532"/>
    </location>
</feature>
<dbReference type="PANTHER" id="PTHR46967">
    <property type="entry name" value="INSULIN-LIKE GROWTH FACTOR BINDING PROTEIN,N-TERMINAL"/>
    <property type="match status" value="1"/>
</dbReference>
<protein>
    <recommendedName>
        <fullName evidence="2">Tyrosine-protein kinase ephrin type A/B receptor-like domain-containing protein</fullName>
    </recommendedName>
</protein>